<accession>A0A1F5DPE6</accession>
<organism evidence="2 3">
    <name type="scientific">Candidatus Berkelbacteria bacterium RBG_13_40_8</name>
    <dbReference type="NCBI Taxonomy" id="1797467"/>
    <lineage>
        <taxon>Bacteria</taxon>
        <taxon>Candidatus Berkelbacteria</taxon>
    </lineage>
</organism>
<proteinExistence type="predicted"/>
<dbReference type="SUPFAM" id="SSF53955">
    <property type="entry name" value="Lysozyme-like"/>
    <property type="match status" value="1"/>
</dbReference>
<sequence>MLTQIIIRYFDTFTDNLEVLKDKAVSLVLENTKKISYLSMASKMFTLAVFFAFVPMGTIPGKNHTYDTQVKFENSAQILAGKQNVAVETGESNEDKTKREQNEAIATAARMPVTVESRSYSDPSDFRPIYQAAGARFGIPWQLIEAVHEVESGKSGSTTKRSYAGAQGPMQFMPGTWRTYAVDGDGDGSADATNVVDAIYGAANLLASSGAADGDIDGALFNYNHAQWYVNKVKAIAYEIGM</sequence>
<evidence type="ECO:0000313" key="3">
    <source>
        <dbReference type="Proteomes" id="UP000178764"/>
    </source>
</evidence>
<name>A0A1F5DPE6_9BACT</name>
<dbReference type="EMBL" id="MEZT01000010">
    <property type="protein sequence ID" value="OGD56906.1"/>
    <property type="molecule type" value="Genomic_DNA"/>
</dbReference>
<dbReference type="InterPro" id="IPR031304">
    <property type="entry name" value="SLT_2"/>
</dbReference>
<reference evidence="2 3" key="1">
    <citation type="journal article" date="2016" name="Nat. Commun.">
        <title>Thousands of microbial genomes shed light on interconnected biogeochemical processes in an aquifer system.</title>
        <authorList>
            <person name="Anantharaman K."/>
            <person name="Brown C.T."/>
            <person name="Hug L.A."/>
            <person name="Sharon I."/>
            <person name="Castelle C.J."/>
            <person name="Probst A.J."/>
            <person name="Thomas B.C."/>
            <person name="Singh A."/>
            <person name="Wilkins M.J."/>
            <person name="Karaoz U."/>
            <person name="Brodie E.L."/>
            <person name="Williams K.H."/>
            <person name="Hubbard S.S."/>
            <person name="Banfield J.F."/>
        </authorList>
    </citation>
    <scope>NUCLEOTIDE SEQUENCE [LARGE SCALE GENOMIC DNA]</scope>
</reference>
<evidence type="ECO:0000259" key="1">
    <source>
        <dbReference type="Pfam" id="PF13406"/>
    </source>
</evidence>
<gene>
    <name evidence="2" type="ORF">A2V71_04120</name>
</gene>
<dbReference type="GO" id="GO:0008933">
    <property type="term" value="F:peptidoglycan lytic transglycosylase activity"/>
    <property type="evidence" value="ECO:0007669"/>
    <property type="project" value="TreeGrafter"/>
</dbReference>
<comment type="caution">
    <text evidence="2">The sequence shown here is derived from an EMBL/GenBank/DDBJ whole genome shotgun (WGS) entry which is preliminary data.</text>
</comment>
<dbReference type="PANTHER" id="PTHR30163:SF8">
    <property type="entry name" value="LYTIC MUREIN TRANSGLYCOSYLASE"/>
    <property type="match status" value="1"/>
</dbReference>
<dbReference type="InterPro" id="IPR023346">
    <property type="entry name" value="Lysozyme-like_dom_sf"/>
</dbReference>
<evidence type="ECO:0000313" key="2">
    <source>
        <dbReference type="EMBL" id="OGD56906.1"/>
    </source>
</evidence>
<protein>
    <recommendedName>
        <fullName evidence="1">Transglycosylase SLT domain-containing protein</fullName>
    </recommendedName>
</protein>
<dbReference type="PANTHER" id="PTHR30163">
    <property type="entry name" value="MEMBRANE-BOUND LYTIC MUREIN TRANSGLYCOSYLASE B"/>
    <property type="match status" value="1"/>
</dbReference>
<dbReference type="GO" id="GO:0009253">
    <property type="term" value="P:peptidoglycan catabolic process"/>
    <property type="evidence" value="ECO:0007669"/>
    <property type="project" value="TreeGrafter"/>
</dbReference>
<dbReference type="InterPro" id="IPR043426">
    <property type="entry name" value="MltB-like"/>
</dbReference>
<dbReference type="CDD" id="cd13399">
    <property type="entry name" value="Slt35-like"/>
    <property type="match status" value="1"/>
</dbReference>
<dbReference type="Gene3D" id="1.10.530.10">
    <property type="match status" value="1"/>
</dbReference>
<dbReference type="Proteomes" id="UP000178764">
    <property type="component" value="Unassembled WGS sequence"/>
</dbReference>
<feature type="domain" description="Transglycosylase SLT" evidence="1">
    <location>
        <begin position="142"/>
        <end position="211"/>
    </location>
</feature>
<dbReference type="AlphaFoldDB" id="A0A1F5DPE6"/>
<dbReference type="Pfam" id="PF13406">
    <property type="entry name" value="SLT_2"/>
    <property type="match status" value="1"/>
</dbReference>